<evidence type="ECO:0000259" key="5">
    <source>
        <dbReference type="PROSITE" id="PS51050"/>
    </source>
</evidence>
<dbReference type="Proteomes" id="UP000237105">
    <property type="component" value="Unassembled WGS sequence"/>
</dbReference>
<keyword evidence="7" id="KW-1185">Reference proteome</keyword>
<feature type="compositionally biased region" description="Basic and acidic residues" evidence="4">
    <location>
        <begin position="1019"/>
        <end position="1033"/>
    </location>
</feature>
<feature type="region of interest" description="Disordered" evidence="4">
    <location>
        <begin position="1235"/>
        <end position="1256"/>
    </location>
</feature>
<evidence type="ECO:0000256" key="2">
    <source>
        <dbReference type="ARBA" id="ARBA00022771"/>
    </source>
</evidence>
<dbReference type="Gene3D" id="3.30.40.100">
    <property type="match status" value="1"/>
</dbReference>
<reference evidence="7" key="1">
    <citation type="submission" date="2016-06" db="EMBL/GenBank/DDBJ databases">
        <title>Parallel loss of symbiosis genes in relatives of nitrogen-fixing non-legume Parasponia.</title>
        <authorList>
            <person name="Van Velzen R."/>
            <person name="Holmer R."/>
            <person name="Bu F."/>
            <person name="Rutten L."/>
            <person name="Van Zeijl A."/>
            <person name="Liu W."/>
            <person name="Santuari L."/>
            <person name="Cao Q."/>
            <person name="Sharma T."/>
            <person name="Shen D."/>
            <person name="Roswanjaya Y."/>
            <person name="Wardhani T."/>
            <person name="Kalhor M.S."/>
            <person name="Jansen J."/>
            <person name="Van den Hoogen J."/>
            <person name="Gungor B."/>
            <person name="Hartog M."/>
            <person name="Hontelez J."/>
            <person name="Verver J."/>
            <person name="Yang W.-C."/>
            <person name="Schijlen E."/>
            <person name="Repin R."/>
            <person name="Schilthuizen M."/>
            <person name="Schranz E."/>
            <person name="Heidstra R."/>
            <person name="Miyata K."/>
            <person name="Fedorova E."/>
            <person name="Kohlen W."/>
            <person name="Bisseling T."/>
            <person name="Smit S."/>
            <person name="Geurts R."/>
        </authorList>
    </citation>
    <scope>NUCLEOTIDE SEQUENCE [LARGE SCALE GENOMIC DNA]</scope>
    <source>
        <strain evidence="7">cv. WU1-14</strain>
    </source>
</reference>
<proteinExistence type="predicted"/>
<evidence type="ECO:0000256" key="4">
    <source>
        <dbReference type="SAM" id="MobiDB-lite"/>
    </source>
</evidence>
<feature type="compositionally biased region" description="Polar residues" evidence="4">
    <location>
        <begin position="763"/>
        <end position="778"/>
    </location>
</feature>
<feature type="region of interest" description="Disordered" evidence="4">
    <location>
        <begin position="1313"/>
        <end position="1365"/>
    </location>
</feature>
<dbReference type="InterPro" id="IPR011124">
    <property type="entry name" value="Znf_CW"/>
</dbReference>
<feature type="domain" description="CW-type" evidence="5">
    <location>
        <begin position="654"/>
        <end position="707"/>
    </location>
</feature>
<feature type="compositionally biased region" description="Polar residues" evidence="4">
    <location>
        <begin position="788"/>
        <end position="798"/>
    </location>
</feature>
<feature type="region of interest" description="Disordered" evidence="4">
    <location>
        <begin position="1268"/>
        <end position="1296"/>
    </location>
</feature>
<feature type="region of interest" description="Disordered" evidence="4">
    <location>
        <begin position="462"/>
        <end position="519"/>
    </location>
</feature>
<dbReference type="InterPro" id="IPR055300">
    <property type="entry name" value="CWZF3/5/7"/>
</dbReference>
<feature type="compositionally biased region" description="Basic and acidic residues" evidence="4">
    <location>
        <begin position="1247"/>
        <end position="1256"/>
    </location>
</feature>
<evidence type="ECO:0000256" key="1">
    <source>
        <dbReference type="ARBA" id="ARBA00022723"/>
    </source>
</evidence>
<feature type="compositionally biased region" description="Polar residues" evidence="4">
    <location>
        <begin position="90"/>
        <end position="100"/>
    </location>
</feature>
<evidence type="ECO:0000256" key="3">
    <source>
        <dbReference type="ARBA" id="ARBA00022833"/>
    </source>
</evidence>
<feature type="region of interest" description="Disordered" evidence="4">
    <location>
        <begin position="207"/>
        <end position="228"/>
    </location>
</feature>
<feature type="region of interest" description="Disordered" evidence="4">
    <location>
        <begin position="1019"/>
        <end position="1046"/>
    </location>
</feature>
<dbReference type="STRING" id="3476.A0A2P5E444"/>
<protein>
    <submittedName>
        <fullName evidence="6">Zinc finger, CW-type</fullName>
    </submittedName>
</protein>
<feature type="compositionally biased region" description="Polar residues" evidence="4">
    <location>
        <begin position="166"/>
        <end position="175"/>
    </location>
</feature>
<feature type="compositionally biased region" description="Basic and acidic residues" evidence="4">
    <location>
        <begin position="462"/>
        <end position="472"/>
    </location>
</feature>
<dbReference type="PANTHER" id="PTHR46524">
    <property type="entry name" value="CW-TYPE ZINC FINGER"/>
    <property type="match status" value="1"/>
</dbReference>
<feature type="region of interest" description="Disordered" evidence="4">
    <location>
        <begin position="1441"/>
        <end position="1467"/>
    </location>
</feature>
<evidence type="ECO:0000313" key="6">
    <source>
        <dbReference type="EMBL" id="PON80317.1"/>
    </source>
</evidence>
<dbReference type="InterPro" id="IPR056406">
    <property type="entry name" value="THD_CWZF3/5/7"/>
</dbReference>
<dbReference type="EMBL" id="JXTB01000002">
    <property type="protein sequence ID" value="PON80317.1"/>
    <property type="molecule type" value="Genomic_DNA"/>
</dbReference>
<organism evidence="6 7">
    <name type="scientific">Parasponia andersonii</name>
    <name type="common">Sponia andersonii</name>
    <dbReference type="NCBI Taxonomy" id="3476"/>
    <lineage>
        <taxon>Eukaryota</taxon>
        <taxon>Viridiplantae</taxon>
        <taxon>Streptophyta</taxon>
        <taxon>Embryophyta</taxon>
        <taxon>Tracheophyta</taxon>
        <taxon>Spermatophyta</taxon>
        <taxon>Magnoliopsida</taxon>
        <taxon>eudicotyledons</taxon>
        <taxon>Gunneridae</taxon>
        <taxon>Pentapetalae</taxon>
        <taxon>rosids</taxon>
        <taxon>fabids</taxon>
        <taxon>Rosales</taxon>
        <taxon>Cannabaceae</taxon>
        <taxon>Parasponia</taxon>
    </lineage>
</organism>
<sequence>MGLEMEMEDNSELEEGEACYCKDDDEIIDPDIDLSYIDERIQHVLGHFQKDFEGGVSAENLGAKFGGYGSFLPTYERSPSIRSHPKTPQKHQSTSRSPNNLPMEGASQVLKASSSAHPSVGLGTVSCSVHPLHNSKLPSEDVSVKRSSCLPSLQVADKCSSKDETSNGSGSQTDQRTLKLRIKMSSDTMAKKNALYSGLGLYVSPSLSSGNSSEENGEMAPMSRGTVDESPTNILKVLTTCHIPGDSMISPLHDSLLSLIRKEKNFKASKLEHSLESVQEHSGMLVDEPVSIRRKGNEFKEKRTKVAGKSKRQDGMKHGNATYFENDIKIRNNMTSEKEITLGKGILSKISKCTPLPNSICDGGVSLKVTGPESEDSREANKDDFKGRLFSCELPKEELLGSIFGQDWGKNGKQNSRGGFIKQFSEQRVSNLFKDAPGDLRDDNRSMGNKISATLGSYSDVSKLEEDLDPRKQSVGQKSTSNELDKKKLPRKKEKQSFEGNNKLKKISGHSKPASVSTKESLRFEKGAVRKDKMNTSQGVAPCDNKMLKLKSHDNSKVRYNNSDLLRGKDFEAADNRVDPRERHMADRPHTAALCNVEVDRKTFLDKPKETLSRKKVDEQSMLGLSLKDAPNNCPPVMEKGLTSQMAPVMVAPVVIEEDWVCCDSCQQWRLLPFGIKPEQLPEKWLCSMLNWLPGMNQCDISEEETTKKLRALYQLPVSESQNLENHLSSASFQLLDQNNPNFPSSALSNHGKKRHGLKEISNVGSGDSASRVLNPTKSHLFEPVKSRSLNDMNQSPLDNRIKKSSSQHVSKPGNLEKNTSKQTEKQVNGGNTKELRNKSKRDSDQYACETSKRLKTEDMFNTPKHQGSDFDSGKTDLNFIMKAKVKELKNDEYCLQKDANCEAEDTQISVKKLEDKSQVLLYGGSSDTKTCTFRDSSTKKRKMKHWQDNQAHMDAFDNSVHDGKIHKDQTSESGFRKEKKLRISRNNVKEPSTNCGNDKLNSKDRVTQITVSGVKRHQVDEMEKDGVIDNDHQRRKQGGKKESQQALDGVFSLKKDLESGHLSAATTSSSSKISCSHKIRGNFGEVKGSPVESVSSSPFRTSNSDKLMSAAGDVFRKDDAVNGDLQSVRNSKRSLTGTHGEINELGTLRQEKISSNVPSESKKLSTLDCKNRDASHDFSAEGKHSSEVLKSHLLSGNIDAVDQHCGCPSDQCAVEYYHDEARLNNNHHKEACVQHKSSKLGSTLQSKDEEKKLTSDLDIGKMKVADPVSEYSQRNQKYDSKVDPNHLAPGAGTTTDVKNSFVKKLSVKSANVVKTHSSRKDHAIHGSSDKGMESQGKRRDNEGSDLKLGAKYSANGKIGPKQNLVQDSEGFPVKIESKSHKSKLFSRLESDDKSEVPILGSQPVPGSDMRTVAKSVNDDGPKIKQSGSASKQIRVYHGTVHLSPDREGATDANASSPVRNSSDLTATKTLKEAKDLRDYADRLKSSGFVSESSEAYFQAALKFLHGAALLESCSSEGGKDGGMPPTEVYISTAKLCELCAHDYERRREMAAAALAYKCMEVAYMRAAYCKNPSTNRDRHELQATLHMIPQGESPSSSASDVDNLNTQVTVEKATLSRGASHVTGNHVIVARNRSSFVRVLDFTQYVIFAMEASRKSLDAFMAANATLEEAQNKDCIASIRRVVQLSFQDIEELIHLVRLARESISRSGFCGARD</sequence>
<feature type="region of interest" description="Disordered" evidence="4">
    <location>
        <begin position="742"/>
        <end position="850"/>
    </location>
</feature>
<feature type="region of interest" description="Disordered" evidence="4">
    <location>
        <begin position="76"/>
        <end position="117"/>
    </location>
</feature>
<dbReference type="PANTHER" id="PTHR46524:SF12">
    <property type="entry name" value="CW-TYPE DOMAIN-CONTAINING PROTEIN"/>
    <property type="match status" value="1"/>
</dbReference>
<keyword evidence="1" id="KW-0479">Metal-binding</keyword>
<feature type="compositionally biased region" description="Basic and acidic residues" evidence="4">
    <location>
        <begin position="1319"/>
        <end position="1346"/>
    </location>
</feature>
<feature type="compositionally biased region" description="Polar residues" evidence="4">
    <location>
        <begin position="1453"/>
        <end position="1467"/>
    </location>
</feature>
<dbReference type="Pfam" id="PF07496">
    <property type="entry name" value="zf-CW"/>
    <property type="match status" value="1"/>
</dbReference>
<name>A0A2P5E444_PARAD</name>
<dbReference type="Pfam" id="PF24756">
    <property type="entry name" value="THD_CWZF3-5-7"/>
    <property type="match status" value="1"/>
</dbReference>
<dbReference type="GO" id="GO:0008270">
    <property type="term" value="F:zinc ion binding"/>
    <property type="evidence" value="ECO:0007669"/>
    <property type="project" value="UniProtKB-KW"/>
</dbReference>
<evidence type="ECO:0000313" key="7">
    <source>
        <dbReference type="Proteomes" id="UP000237105"/>
    </source>
</evidence>
<dbReference type="PROSITE" id="PS51050">
    <property type="entry name" value="ZF_CW"/>
    <property type="match status" value="1"/>
</dbReference>
<gene>
    <name evidence="6" type="ORF">PanWU01x14_007670</name>
</gene>
<keyword evidence="3" id="KW-0862">Zinc</keyword>
<accession>A0A2P5E444</accession>
<feature type="compositionally biased region" description="Basic and acidic residues" evidence="4">
    <location>
        <begin position="834"/>
        <end position="850"/>
    </location>
</feature>
<keyword evidence="2" id="KW-0863">Zinc-finger</keyword>
<dbReference type="OrthoDB" id="757982at2759"/>
<feature type="region of interest" description="Disordered" evidence="4">
    <location>
        <begin position="155"/>
        <end position="176"/>
    </location>
</feature>
<comment type="caution">
    <text evidence="6">The sequence shown here is derived from an EMBL/GenBank/DDBJ whole genome shotgun (WGS) entry which is preliminary data.</text>
</comment>